<comment type="similarity">
    <text evidence="8">Belongs to the PpiD chaperone family.</text>
</comment>
<dbReference type="Pfam" id="PF13616">
    <property type="entry name" value="Rotamase_3"/>
    <property type="match status" value="1"/>
</dbReference>
<organism evidence="14 15">
    <name type="scientific">Desulfuromusa kysingii</name>
    <dbReference type="NCBI Taxonomy" id="37625"/>
    <lineage>
        <taxon>Bacteria</taxon>
        <taxon>Pseudomonadati</taxon>
        <taxon>Thermodesulfobacteriota</taxon>
        <taxon>Desulfuromonadia</taxon>
        <taxon>Desulfuromonadales</taxon>
        <taxon>Geopsychrobacteraceae</taxon>
        <taxon>Desulfuromusa</taxon>
    </lineage>
</organism>
<evidence type="ECO:0000256" key="8">
    <source>
        <dbReference type="ARBA" id="ARBA00038408"/>
    </source>
</evidence>
<dbReference type="SUPFAM" id="SSF54534">
    <property type="entry name" value="FKBP-like"/>
    <property type="match status" value="1"/>
</dbReference>
<dbReference type="Gene3D" id="1.10.4030.10">
    <property type="entry name" value="Porin chaperone SurA, peptide-binding domain"/>
    <property type="match status" value="1"/>
</dbReference>
<dbReference type="RefSeq" id="WP_175498376.1">
    <property type="nucleotide sequence ID" value="NZ_FNQN01000007.1"/>
</dbReference>
<dbReference type="InterPro" id="IPR000297">
    <property type="entry name" value="PPIase_PpiC"/>
</dbReference>
<reference evidence="14 15" key="1">
    <citation type="submission" date="2016-10" db="EMBL/GenBank/DDBJ databases">
        <authorList>
            <person name="de Groot N.N."/>
        </authorList>
    </citation>
    <scope>NUCLEOTIDE SEQUENCE [LARGE SCALE GENOMIC DNA]</scope>
    <source>
        <strain evidence="14 15">DSM 7343</strain>
    </source>
</reference>
<name>A0A1H4C4I6_9BACT</name>
<comment type="subcellular location">
    <subcellularLocation>
        <location evidence="1">Cell inner membrane</location>
        <topology evidence="1">Single-pass type II membrane protein</topology>
        <orientation evidence="1">Periplasmic side</orientation>
    </subcellularLocation>
</comment>
<dbReference type="EMBL" id="FNQN01000007">
    <property type="protein sequence ID" value="SEA55301.1"/>
    <property type="molecule type" value="Genomic_DNA"/>
</dbReference>
<keyword evidence="4 12" id="KW-0812">Transmembrane</keyword>
<dbReference type="GO" id="GO:0003755">
    <property type="term" value="F:peptidyl-prolyl cis-trans isomerase activity"/>
    <property type="evidence" value="ECO:0007669"/>
    <property type="project" value="UniProtKB-KW"/>
</dbReference>
<keyword evidence="11 14" id="KW-0413">Isomerase</keyword>
<dbReference type="GO" id="GO:0005886">
    <property type="term" value="C:plasma membrane"/>
    <property type="evidence" value="ECO:0007669"/>
    <property type="project" value="UniProtKB-SubCell"/>
</dbReference>
<dbReference type="Pfam" id="PF13145">
    <property type="entry name" value="Rotamase_2"/>
    <property type="match status" value="1"/>
</dbReference>
<accession>A0A1H4C4I6</accession>
<keyword evidence="6 12" id="KW-0472">Membrane</keyword>
<evidence type="ECO:0000259" key="13">
    <source>
        <dbReference type="PROSITE" id="PS50198"/>
    </source>
</evidence>
<evidence type="ECO:0000256" key="3">
    <source>
        <dbReference type="ARBA" id="ARBA00022519"/>
    </source>
</evidence>
<keyword evidence="11" id="KW-0697">Rotamase</keyword>
<protein>
    <recommendedName>
        <fullName evidence="9">Periplasmic chaperone PpiD</fullName>
    </recommendedName>
    <alternativeName>
        <fullName evidence="10">Periplasmic folding chaperone</fullName>
    </alternativeName>
</protein>
<keyword evidence="3" id="KW-0997">Cell inner membrane</keyword>
<proteinExistence type="inferred from homology"/>
<dbReference type="PROSITE" id="PS50198">
    <property type="entry name" value="PPIC_PPIASE_2"/>
    <property type="match status" value="1"/>
</dbReference>
<dbReference type="Pfam" id="PF13624">
    <property type="entry name" value="SurA_N_3"/>
    <property type="match status" value="1"/>
</dbReference>
<dbReference type="PANTHER" id="PTHR47529">
    <property type="entry name" value="PEPTIDYL-PROLYL CIS-TRANS ISOMERASE D"/>
    <property type="match status" value="1"/>
</dbReference>
<keyword evidence="7" id="KW-0143">Chaperone</keyword>
<dbReference type="InterPro" id="IPR046357">
    <property type="entry name" value="PPIase_dom_sf"/>
</dbReference>
<dbReference type="InterPro" id="IPR027304">
    <property type="entry name" value="Trigger_fact/SurA_dom_sf"/>
</dbReference>
<evidence type="ECO:0000256" key="10">
    <source>
        <dbReference type="ARBA" id="ARBA00042775"/>
    </source>
</evidence>
<feature type="domain" description="PpiC" evidence="13">
    <location>
        <begin position="271"/>
        <end position="373"/>
    </location>
</feature>
<dbReference type="Proteomes" id="UP000199409">
    <property type="component" value="Unassembled WGS sequence"/>
</dbReference>
<gene>
    <name evidence="14" type="ORF">SAMN05660420_02427</name>
</gene>
<dbReference type="STRING" id="37625.SAMN05660420_02427"/>
<sequence>MLQFVRSKQKSVLIKIAFGIIILSFVIGYTMLTAPSDQRGAQSADIAARINGDEISYEAYQSSYSNLYNLYQNIYQGNFDANLEKQLNLPQQALQQLIEESLLIQQADELNLSVTRDELVKAIAQYDAFKVDGKFNRDRYIEVLSYQRMKPEQFEAMQERQLLTQKVRTQLQAGTTVSEEELQAAFHKENDKVNLNYVWLTPALVESKVKVTADGLKEFFDKNIENFRIPEKVSLRYLQFDPTRYEDDVDVSDDEELQRFYRRNLDQYEVKEQIKAAHILLSVPQDADAETVAKRRELANELLKQLQDGADFTQLAKTQSDDKSNAAQGGDLGTFGRGVMVKEFEDAVFSLRPGQLSGIIQTPFGFHIAKVSDYIEPGVKPFVDVIAEVKAGLKLEKSRQLAYEKAMDAYNINRKTADLDAAATNNDLGIKETGLFAANTPIDGIGNVAEISQAALTLKPGELAKPIQTTQGVFLFMLKERKESHLPELAEVKAIVEQEYRTEQAQTLAKELADKLLEQATTQKSLNQAARDLKLTVEESGEFSRSFGFFIPRIGTSQELAEEAFALTTEKPVAQTVFTINNKYLVASLKNMTIANFDELNNDDRMQLENRLLEEKKGQIVAEKISQLLQQAEIEIMIPDLISSFNDGSIKS</sequence>
<evidence type="ECO:0000256" key="12">
    <source>
        <dbReference type="SAM" id="Phobius"/>
    </source>
</evidence>
<keyword evidence="2" id="KW-1003">Cell membrane</keyword>
<evidence type="ECO:0000256" key="2">
    <source>
        <dbReference type="ARBA" id="ARBA00022475"/>
    </source>
</evidence>
<evidence type="ECO:0000256" key="6">
    <source>
        <dbReference type="ARBA" id="ARBA00023136"/>
    </source>
</evidence>
<evidence type="ECO:0000256" key="4">
    <source>
        <dbReference type="ARBA" id="ARBA00022692"/>
    </source>
</evidence>
<dbReference type="InterPro" id="IPR052029">
    <property type="entry name" value="PpiD_chaperone"/>
</dbReference>
<dbReference type="PANTHER" id="PTHR47529:SF1">
    <property type="entry name" value="PERIPLASMIC CHAPERONE PPID"/>
    <property type="match status" value="1"/>
</dbReference>
<evidence type="ECO:0000256" key="7">
    <source>
        <dbReference type="ARBA" id="ARBA00023186"/>
    </source>
</evidence>
<evidence type="ECO:0000313" key="14">
    <source>
        <dbReference type="EMBL" id="SEA55301.1"/>
    </source>
</evidence>
<evidence type="ECO:0000256" key="9">
    <source>
        <dbReference type="ARBA" id="ARBA00040743"/>
    </source>
</evidence>
<dbReference type="Gene3D" id="3.10.50.40">
    <property type="match status" value="2"/>
</dbReference>
<keyword evidence="15" id="KW-1185">Reference proteome</keyword>
<feature type="transmembrane region" description="Helical" evidence="12">
    <location>
        <begin position="12"/>
        <end position="32"/>
    </location>
</feature>
<evidence type="ECO:0000256" key="1">
    <source>
        <dbReference type="ARBA" id="ARBA00004382"/>
    </source>
</evidence>
<dbReference type="AlphaFoldDB" id="A0A1H4C4I6"/>
<keyword evidence="5 12" id="KW-1133">Transmembrane helix</keyword>
<dbReference type="SUPFAM" id="SSF109998">
    <property type="entry name" value="Triger factor/SurA peptide-binding domain-like"/>
    <property type="match status" value="1"/>
</dbReference>
<evidence type="ECO:0000256" key="5">
    <source>
        <dbReference type="ARBA" id="ARBA00022989"/>
    </source>
</evidence>
<evidence type="ECO:0000313" key="15">
    <source>
        <dbReference type="Proteomes" id="UP000199409"/>
    </source>
</evidence>
<evidence type="ECO:0000256" key="11">
    <source>
        <dbReference type="PROSITE-ProRule" id="PRU00278"/>
    </source>
</evidence>